<name>A0A3P7LQH0_DIBLA</name>
<sequence>MGCELSSCLLDRVRSFLQTAEQTAAPTDFESPPENSRHIELDIYVPTDGPDSPLMLSEAEQSDPSSPSSSSSSGESDAESNNGDGDQIGLDKLRVPCPQKRPKIEEVKDEIDKP</sequence>
<evidence type="ECO:0000313" key="2">
    <source>
        <dbReference type="EMBL" id="VDN12228.1"/>
    </source>
</evidence>
<protein>
    <submittedName>
        <fullName evidence="2">Uncharacterized protein</fullName>
    </submittedName>
</protein>
<evidence type="ECO:0000313" key="3">
    <source>
        <dbReference type="Proteomes" id="UP000281553"/>
    </source>
</evidence>
<evidence type="ECO:0000256" key="1">
    <source>
        <dbReference type="SAM" id="MobiDB-lite"/>
    </source>
</evidence>
<feature type="compositionally biased region" description="Basic and acidic residues" evidence="1">
    <location>
        <begin position="102"/>
        <end position="114"/>
    </location>
</feature>
<feature type="region of interest" description="Disordered" evidence="1">
    <location>
        <begin position="21"/>
        <end position="114"/>
    </location>
</feature>
<dbReference type="AlphaFoldDB" id="A0A3P7LQH0"/>
<proteinExistence type="predicted"/>
<accession>A0A3P7LQH0</accession>
<reference evidence="2 3" key="1">
    <citation type="submission" date="2018-11" db="EMBL/GenBank/DDBJ databases">
        <authorList>
            <consortium name="Pathogen Informatics"/>
        </authorList>
    </citation>
    <scope>NUCLEOTIDE SEQUENCE [LARGE SCALE GENOMIC DNA]</scope>
</reference>
<dbReference type="EMBL" id="UYRU01053382">
    <property type="protein sequence ID" value="VDN12228.1"/>
    <property type="molecule type" value="Genomic_DNA"/>
</dbReference>
<dbReference type="Proteomes" id="UP000281553">
    <property type="component" value="Unassembled WGS sequence"/>
</dbReference>
<dbReference type="OrthoDB" id="6281797at2759"/>
<gene>
    <name evidence="2" type="ORF">DILT_LOCUS8059</name>
</gene>
<feature type="compositionally biased region" description="Low complexity" evidence="1">
    <location>
        <begin position="57"/>
        <end position="83"/>
    </location>
</feature>
<organism evidence="2 3">
    <name type="scientific">Dibothriocephalus latus</name>
    <name type="common">Fish tapeworm</name>
    <name type="synonym">Diphyllobothrium latum</name>
    <dbReference type="NCBI Taxonomy" id="60516"/>
    <lineage>
        <taxon>Eukaryota</taxon>
        <taxon>Metazoa</taxon>
        <taxon>Spiralia</taxon>
        <taxon>Lophotrochozoa</taxon>
        <taxon>Platyhelminthes</taxon>
        <taxon>Cestoda</taxon>
        <taxon>Eucestoda</taxon>
        <taxon>Diphyllobothriidea</taxon>
        <taxon>Diphyllobothriidae</taxon>
        <taxon>Dibothriocephalus</taxon>
    </lineage>
</organism>
<keyword evidence="3" id="KW-1185">Reference proteome</keyword>